<evidence type="ECO:0000313" key="2">
    <source>
        <dbReference type="EMBL" id="CAD7588382.1"/>
    </source>
</evidence>
<organism evidence="2">
    <name type="scientific">Timema genevievae</name>
    <name type="common">Walking stick</name>
    <dbReference type="NCBI Taxonomy" id="629358"/>
    <lineage>
        <taxon>Eukaryota</taxon>
        <taxon>Metazoa</taxon>
        <taxon>Ecdysozoa</taxon>
        <taxon>Arthropoda</taxon>
        <taxon>Hexapoda</taxon>
        <taxon>Insecta</taxon>
        <taxon>Pterygota</taxon>
        <taxon>Neoptera</taxon>
        <taxon>Polyneoptera</taxon>
        <taxon>Phasmatodea</taxon>
        <taxon>Timematodea</taxon>
        <taxon>Timematoidea</taxon>
        <taxon>Timematidae</taxon>
        <taxon>Timema</taxon>
    </lineage>
</organism>
<keyword evidence="1" id="KW-1133">Transmembrane helix</keyword>
<dbReference type="EMBL" id="OE839728">
    <property type="protein sequence ID" value="CAD7588382.1"/>
    <property type="molecule type" value="Genomic_DNA"/>
</dbReference>
<evidence type="ECO:0000256" key="1">
    <source>
        <dbReference type="SAM" id="Phobius"/>
    </source>
</evidence>
<protein>
    <submittedName>
        <fullName evidence="2">Uncharacterized protein</fullName>
    </submittedName>
</protein>
<proteinExistence type="predicted"/>
<dbReference type="AlphaFoldDB" id="A0A7R9JS77"/>
<reference evidence="2" key="1">
    <citation type="submission" date="2020-11" db="EMBL/GenBank/DDBJ databases">
        <authorList>
            <person name="Tran Van P."/>
        </authorList>
    </citation>
    <scope>NUCLEOTIDE SEQUENCE</scope>
</reference>
<feature type="transmembrane region" description="Helical" evidence="1">
    <location>
        <begin position="39"/>
        <end position="56"/>
    </location>
</feature>
<gene>
    <name evidence="2" type="ORF">TGEB3V08_LOCUS2452</name>
</gene>
<keyword evidence="1" id="KW-0472">Membrane</keyword>
<keyword evidence="1" id="KW-0812">Transmembrane</keyword>
<name>A0A7R9JS77_TIMGE</name>
<sequence>MTWHDNSLNTGLSLANTAPRITPQGTQAQNDPGKFLDKSMVLVVGLLFLAVVRVYSECDKAKIMNLIMYSCSKKKRSTEDHLIHPPENWNLDLSAATSHNGGKLSKMLAVAMNPSHPVLYEWMVEGEEEPTIFDELSKKTRSIFVYPEKAQRVIEQCCDKEQYCGVNTFLGACK</sequence>
<accession>A0A7R9JS77</accession>